<dbReference type="RefSeq" id="WP_117367564.1">
    <property type="nucleotide sequence ID" value="NZ_CP027033.1"/>
</dbReference>
<name>A0A346PMP1_9EURY</name>
<gene>
    <name evidence="2" type="ORF">AArcMg_0764</name>
</gene>
<dbReference type="AlphaFoldDB" id="A0A346PMP1"/>
<feature type="region of interest" description="Disordered" evidence="1">
    <location>
        <begin position="65"/>
        <end position="89"/>
    </location>
</feature>
<evidence type="ECO:0000256" key="1">
    <source>
        <dbReference type="SAM" id="MobiDB-lite"/>
    </source>
</evidence>
<sequence>MTDEEEEESDDGDGEDDDSTEFGTTDINTSMDVIEDNQFNPRIGYLVDPDEDVAIATLDRESVSKNYNEETGTRESMSSTTVKVDPTTREPKLEFEGARTVDDDALKQLGVYVETDDGLQYRRGEEREFDALELWWFDADEDAVELDGEDPDKRERFEACTVNIDSDEVDETSMTVSFEVDVEGAIYGHYDPAE</sequence>
<feature type="compositionally biased region" description="Polar residues" evidence="1">
    <location>
        <begin position="22"/>
        <end position="31"/>
    </location>
</feature>
<feature type="region of interest" description="Disordered" evidence="1">
    <location>
        <begin position="1"/>
        <end position="35"/>
    </location>
</feature>
<reference evidence="3" key="1">
    <citation type="submission" date="2018-02" db="EMBL/GenBank/DDBJ databases">
        <title>Phenotypic and genomic properties of facultatively anaerobic sulfur-reducing natronoarchaea from hypersaline soda lakes.</title>
        <authorList>
            <person name="Sorokin D.Y."/>
            <person name="Kublanov I.V."/>
            <person name="Roman P."/>
            <person name="Sinninghe Damste J.S."/>
            <person name="Golyshin P.N."/>
            <person name="Rojo D."/>
            <person name="Ciordia S."/>
            <person name="Mena M.D.C."/>
            <person name="Ferrer M."/>
            <person name="Messina E."/>
            <person name="Smedile F."/>
            <person name="La Spada G."/>
            <person name="La Cono V."/>
            <person name="Yakimov M.M."/>
        </authorList>
    </citation>
    <scope>NUCLEOTIDE SEQUENCE [LARGE SCALE GENOMIC DNA]</scope>
    <source>
        <strain evidence="3">AArc-Mg</strain>
    </source>
</reference>
<protein>
    <submittedName>
        <fullName evidence="2">Uncharacterized protein</fullName>
    </submittedName>
</protein>
<accession>A0A346PMP1</accession>
<dbReference type="GeneID" id="37641255"/>
<proteinExistence type="predicted"/>
<evidence type="ECO:0000313" key="3">
    <source>
        <dbReference type="Proteomes" id="UP000258613"/>
    </source>
</evidence>
<dbReference type="Proteomes" id="UP000258613">
    <property type="component" value="Chromosome"/>
</dbReference>
<organism evidence="2 3">
    <name type="scientific">Natrarchaeobaculum sulfurireducens</name>
    <dbReference type="NCBI Taxonomy" id="2044521"/>
    <lineage>
        <taxon>Archaea</taxon>
        <taxon>Methanobacteriati</taxon>
        <taxon>Methanobacteriota</taxon>
        <taxon>Stenosarchaea group</taxon>
        <taxon>Halobacteria</taxon>
        <taxon>Halobacteriales</taxon>
        <taxon>Natrialbaceae</taxon>
        <taxon>Natrarchaeobaculum</taxon>
    </lineage>
</organism>
<keyword evidence="3" id="KW-1185">Reference proteome</keyword>
<evidence type="ECO:0000313" key="2">
    <source>
        <dbReference type="EMBL" id="AXR80786.1"/>
    </source>
</evidence>
<dbReference type="KEGG" id="nag:AArcMg_0764"/>
<dbReference type="EMBL" id="CP027033">
    <property type="protein sequence ID" value="AXR80786.1"/>
    <property type="molecule type" value="Genomic_DNA"/>
</dbReference>
<feature type="compositionally biased region" description="Acidic residues" evidence="1">
    <location>
        <begin position="1"/>
        <end position="20"/>
    </location>
</feature>